<evidence type="ECO:0000256" key="12">
    <source>
        <dbReference type="SAM" id="Phobius"/>
    </source>
</evidence>
<evidence type="ECO:0000259" key="13">
    <source>
        <dbReference type="Pfam" id="PF00024"/>
    </source>
</evidence>
<feature type="domain" description="Apple" evidence="13">
    <location>
        <begin position="497"/>
        <end position="534"/>
    </location>
</feature>
<evidence type="ECO:0000313" key="15">
    <source>
        <dbReference type="EMBL" id="KAK4640041.1"/>
    </source>
</evidence>
<evidence type="ECO:0000256" key="9">
    <source>
        <dbReference type="ARBA" id="ARBA00022968"/>
    </source>
</evidence>
<reference evidence="15 16" key="1">
    <citation type="journal article" date="2023" name="bioRxiv">
        <title>High-quality genome assemblies of four members of thePodospora anserinaspecies complex.</title>
        <authorList>
            <person name="Ament-Velasquez S.L."/>
            <person name="Vogan A.A."/>
            <person name="Wallerman O."/>
            <person name="Hartmann F."/>
            <person name="Gautier V."/>
            <person name="Silar P."/>
            <person name="Giraud T."/>
            <person name="Johannesson H."/>
        </authorList>
    </citation>
    <scope>NUCLEOTIDE SEQUENCE [LARGE SCALE GENOMIC DNA]</scope>
    <source>
        <strain evidence="15 16">CBS 112042</strain>
    </source>
</reference>
<evidence type="ECO:0000256" key="7">
    <source>
        <dbReference type="ARBA" id="ARBA00022692"/>
    </source>
</evidence>
<dbReference type="EC" id="2.4.1.122" evidence="4"/>
<comment type="subcellular location">
    <subcellularLocation>
        <location evidence="1">Membrane</location>
        <topology evidence="1">Single-pass type II membrane protein</topology>
    </subcellularLocation>
</comment>
<dbReference type="EMBL" id="JAFFGZ010000008">
    <property type="protein sequence ID" value="KAK4640041.1"/>
    <property type="molecule type" value="Genomic_DNA"/>
</dbReference>
<dbReference type="InterPro" id="IPR003378">
    <property type="entry name" value="Fringe-like_glycosylTrfase"/>
</dbReference>
<dbReference type="Proteomes" id="UP001322138">
    <property type="component" value="Unassembled WGS sequence"/>
</dbReference>
<evidence type="ECO:0000313" key="16">
    <source>
        <dbReference type="Proteomes" id="UP001322138"/>
    </source>
</evidence>
<evidence type="ECO:0000256" key="2">
    <source>
        <dbReference type="ARBA" id="ARBA00004922"/>
    </source>
</evidence>
<name>A0ABR0F8N1_9PEZI</name>
<evidence type="ECO:0000256" key="6">
    <source>
        <dbReference type="ARBA" id="ARBA00022679"/>
    </source>
</evidence>
<comment type="caution">
    <text evidence="15">The sequence shown here is derived from an EMBL/GenBank/DDBJ whole genome shotgun (WGS) entry which is preliminary data.</text>
</comment>
<comment type="similarity">
    <text evidence="3">Belongs to the glycosyltransferase 31 family. Beta3-Gal-T subfamily.</text>
</comment>
<dbReference type="Pfam" id="PF00024">
    <property type="entry name" value="PAN_1"/>
    <property type="match status" value="1"/>
</dbReference>
<protein>
    <recommendedName>
        <fullName evidence="4">N-acetylgalactosaminide beta-1,3-galactosyltransferase</fullName>
        <ecNumber evidence="4">2.4.1.122</ecNumber>
    </recommendedName>
</protein>
<evidence type="ECO:0000256" key="10">
    <source>
        <dbReference type="ARBA" id="ARBA00022989"/>
    </source>
</evidence>
<comment type="pathway">
    <text evidence="2">Protein modification; protein glycosylation.</text>
</comment>
<feature type="domain" description="Fringe-like glycosyltransferase" evidence="14">
    <location>
        <begin position="280"/>
        <end position="360"/>
    </location>
</feature>
<keyword evidence="11 12" id="KW-0472">Membrane</keyword>
<organism evidence="15 16">
    <name type="scientific">Podospora bellae-mahoneyi</name>
    <dbReference type="NCBI Taxonomy" id="2093777"/>
    <lineage>
        <taxon>Eukaryota</taxon>
        <taxon>Fungi</taxon>
        <taxon>Dikarya</taxon>
        <taxon>Ascomycota</taxon>
        <taxon>Pezizomycotina</taxon>
        <taxon>Sordariomycetes</taxon>
        <taxon>Sordariomycetidae</taxon>
        <taxon>Sordariales</taxon>
        <taxon>Podosporaceae</taxon>
        <taxon>Podospora</taxon>
    </lineage>
</organism>
<proteinExistence type="inferred from homology"/>
<keyword evidence="16" id="KW-1185">Reference proteome</keyword>
<evidence type="ECO:0000256" key="8">
    <source>
        <dbReference type="ARBA" id="ARBA00022741"/>
    </source>
</evidence>
<dbReference type="Pfam" id="PF02434">
    <property type="entry name" value="Fringe"/>
    <property type="match status" value="1"/>
</dbReference>
<keyword evidence="7 12" id="KW-0812">Transmembrane</keyword>
<evidence type="ECO:0000259" key="14">
    <source>
        <dbReference type="Pfam" id="PF02434"/>
    </source>
</evidence>
<gene>
    <name evidence="15" type="ORF">QC761_611630</name>
</gene>
<evidence type="ECO:0000256" key="3">
    <source>
        <dbReference type="ARBA" id="ARBA00006462"/>
    </source>
</evidence>
<feature type="transmembrane region" description="Helical" evidence="12">
    <location>
        <begin position="80"/>
        <end position="99"/>
    </location>
</feature>
<keyword evidence="6" id="KW-0808">Transferase</keyword>
<sequence>MHPKPRHRVLDVILRINPLVLATGRTKYQVVFQEFSQKFAQRFWLPVYGALQIRIMQTLSLKRAAAVAAHPSSLKLNKRLARISILILSFTLSVALFAWTKQHDRHSQRSWLSGLLHRAKYGGQRETPFYPHDTTTSFSPVSFPADQVENLSTKDMCASFPHYLIREHIQPVLKMGHGENRDMINAQLNSVSACFHPDELLIFSDFPETLPNGHQAVDILHNLPQRYRMINDTPEAQPEPDFAAYEAMYDLFRAGNLTAENNPTMKNKRTGWRLDKYKFLAQVERAWTERKNKDWYFFYESDTFVSWDNVFRFLSTLGPNKALYMGSPSPGRRDPKTDEETWFANGGPGYVLSRGAMRVLFEKRPSSRETGVWTEEPFLLKYINVVRTDPCGDAILGWVLWLVGIRLSGFFPSFNTYALHSLPYTQRLWCQSFLTMHKLSPKEMVRLWRWEYGNRKLGRPLMYADLFESFFLPEIEEADARNNWDNTNWDRLARGSDVYVDSVEECREACEKKTSCLQYHWNGKQARKCVLMPFVTLGRANDPETAVKKEGGEERFVYTSGWIKPRIKSWAKEHPCAIPDWLSPSTERHY</sequence>
<dbReference type="RefSeq" id="XP_062729017.1">
    <property type="nucleotide sequence ID" value="XM_062881565.1"/>
</dbReference>
<keyword evidence="5" id="KW-0328">Glycosyltransferase</keyword>
<evidence type="ECO:0000256" key="1">
    <source>
        <dbReference type="ARBA" id="ARBA00004606"/>
    </source>
</evidence>
<dbReference type="InterPro" id="IPR026050">
    <property type="entry name" value="C1GALT1/C1GALT1_chp1"/>
</dbReference>
<dbReference type="InterPro" id="IPR003609">
    <property type="entry name" value="Pan_app"/>
</dbReference>
<dbReference type="GeneID" id="87901047"/>
<dbReference type="Gene3D" id="3.90.550.50">
    <property type="match status" value="1"/>
</dbReference>
<keyword evidence="10 12" id="KW-1133">Transmembrane helix</keyword>
<keyword evidence="9" id="KW-0735">Signal-anchor</keyword>
<dbReference type="PANTHER" id="PTHR23033">
    <property type="entry name" value="BETA1,3-GALACTOSYLTRANSFERASE"/>
    <property type="match status" value="1"/>
</dbReference>
<evidence type="ECO:0000256" key="4">
    <source>
        <dbReference type="ARBA" id="ARBA00012557"/>
    </source>
</evidence>
<evidence type="ECO:0000256" key="11">
    <source>
        <dbReference type="ARBA" id="ARBA00023136"/>
    </source>
</evidence>
<evidence type="ECO:0000256" key="5">
    <source>
        <dbReference type="ARBA" id="ARBA00022676"/>
    </source>
</evidence>
<accession>A0ABR0F8N1</accession>
<keyword evidence="8" id="KW-0547">Nucleotide-binding</keyword>
<dbReference type="PANTHER" id="PTHR23033:SF43">
    <property type="entry name" value="APPLE DOMAIN-CONTAINING PROTEIN"/>
    <property type="match status" value="1"/>
</dbReference>